<feature type="binding site" evidence="10">
    <location>
        <position position="19"/>
    </location>
    <ligand>
        <name>ATP</name>
        <dbReference type="ChEBI" id="CHEBI:30616"/>
    </ligand>
</feature>
<evidence type="ECO:0000256" key="6">
    <source>
        <dbReference type="ARBA" id="ARBA00022741"/>
    </source>
</evidence>
<evidence type="ECO:0000256" key="5">
    <source>
        <dbReference type="ARBA" id="ARBA00022679"/>
    </source>
</evidence>
<dbReference type="EMBL" id="JAHUZD010000038">
    <property type="protein sequence ID" value="KAI3405371.1"/>
    <property type="molecule type" value="Genomic_DNA"/>
</dbReference>
<evidence type="ECO:0000256" key="1">
    <source>
        <dbReference type="ARBA" id="ARBA00000582"/>
    </source>
</evidence>
<dbReference type="AlphaFoldDB" id="A0AAI9SZA9"/>
<keyword evidence="7 10" id="KW-0418">Kinase</keyword>
<dbReference type="InterPro" id="IPR027417">
    <property type="entry name" value="P-loop_NTPase"/>
</dbReference>
<comment type="subunit">
    <text evidence="10">Interacts with small ribosomal subunit protein uS11. Not a structural component of 43S pre-ribosomes, but transiently interacts with them by binding to uS11.</text>
</comment>
<accession>A0AAI9SZA9</accession>
<keyword evidence="5 10" id="KW-0808">Transferase</keyword>
<dbReference type="GeneID" id="73379435"/>
<feature type="compositionally biased region" description="Basic and acidic residues" evidence="11">
    <location>
        <begin position="267"/>
        <end position="276"/>
    </location>
</feature>
<keyword evidence="13" id="KW-1185">Reference proteome</keyword>
<feature type="region of interest" description="LID" evidence="10">
    <location>
        <begin position="122"/>
        <end position="132"/>
    </location>
</feature>
<comment type="function">
    <text evidence="10">Broad-specificity nucleoside monophosphate (NMP) kinase that catalyzes the reversible transfer of the terminal phosphate group between nucleoside triphosphates and monophosphates. Has also ATPase activity. Involved in the late cytoplasmic maturation steps of the 40S ribosomal particles, specifically 18S rRNA maturation. While NMP activity is not required for ribosome maturation, ATPase activity is. Associates transiently with small ribosomal subunit protein uS11. ATP hydrolysis breaks the interaction with uS11. May temporarily remove uS11 from the ribosome to enable a conformational change of the ribosomal RNA that is needed for the final maturation step of the small ribosomal subunit. Its NMP activity may have a role in nuclear energy homeostasis.</text>
</comment>
<sequence length="276" mass="31848">MSRRYKPNVIVTGTPGCGKSSHSRCLVDQLNQKLFKEGTVYHFQHFNISEIAKERDCIESYDKKRDTSVVDEDRLLDTLEPDLEKGGIVIDWHCCDIFPERLIDLVIVLRCDNSKLYDRLKKRNYKDAKIQENLDCEIMEVILNEARDSYIPDIVIELKSDTAEEMDENVDRITLWVENWIKDHPKGVTNELEGGKTGGDEEEGFNSEEEDQDDDDDEDAAFRYDDDEADEVGVEDGLEEGEKYNLERAGEDEEQARENDEEETNEAVEHAEDIAQ</sequence>
<dbReference type="GO" id="GO:0005737">
    <property type="term" value="C:cytoplasm"/>
    <property type="evidence" value="ECO:0007669"/>
    <property type="project" value="UniProtKB-SubCell"/>
</dbReference>
<dbReference type="InterPro" id="IPR020618">
    <property type="entry name" value="Adenyl_kinase_AK6"/>
</dbReference>
<keyword evidence="2 10" id="KW-0963">Cytoplasm</keyword>
<dbReference type="GO" id="GO:0016887">
    <property type="term" value="F:ATP hydrolysis activity"/>
    <property type="evidence" value="ECO:0007669"/>
    <property type="project" value="UniProtKB-UniRule"/>
</dbReference>
<dbReference type="Proteomes" id="UP001202479">
    <property type="component" value="Unassembled WGS sequence"/>
</dbReference>
<dbReference type="GO" id="GO:0005524">
    <property type="term" value="F:ATP binding"/>
    <property type="evidence" value="ECO:0007669"/>
    <property type="project" value="UniProtKB-KW"/>
</dbReference>
<dbReference type="SUPFAM" id="SSF52540">
    <property type="entry name" value="P-loop containing nucleoside triphosphate hydrolases"/>
    <property type="match status" value="1"/>
</dbReference>
<feature type="binding site" evidence="10">
    <location>
        <position position="123"/>
    </location>
    <ligand>
        <name>ATP</name>
        <dbReference type="ChEBI" id="CHEBI:30616"/>
    </ligand>
</feature>
<feature type="compositionally biased region" description="Basic and acidic residues" evidence="11">
    <location>
        <begin position="240"/>
        <end position="249"/>
    </location>
</feature>
<gene>
    <name evidence="12" type="ORF">KGF56_001818</name>
</gene>
<comment type="catalytic activity">
    <reaction evidence="1 10">
        <text>AMP + ATP = 2 ADP</text>
        <dbReference type="Rhea" id="RHEA:12973"/>
        <dbReference type="ChEBI" id="CHEBI:30616"/>
        <dbReference type="ChEBI" id="CHEBI:456215"/>
        <dbReference type="ChEBI" id="CHEBI:456216"/>
        <dbReference type="EC" id="2.7.4.3"/>
    </reaction>
</comment>
<evidence type="ECO:0000256" key="2">
    <source>
        <dbReference type="ARBA" id="ARBA00022490"/>
    </source>
</evidence>
<comment type="similarity">
    <text evidence="10">Belongs to the adenylate kinase family. AK6 subfamily.</text>
</comment>
<feature type="binding site" evidence="10">
    <location>
        <position position="18"/>
    </location>
    <ligand>
        <name>ATP</name>
        <dbReference type="ChEBI" id="CHEBI:30616"/>
    </ligand>
</feature>
<keyword evidence="4 10" id="KW-0698">rRNA processing</keyword>
<comment type="catalytic activity">
    <reaction evidence="10">
        <text>ATP + H2O = ADP + phosphate + H(+)</text>
        <dbReference type="Rhea" id="RHEA:13065"/>
        <dbReference type="ChEBI" id="CHEBI:15377"/>
        <dbReference type="ChEBI" id="CHEBI:15378"/>
        <dbReference type="ChEBI" id="CHEBI:30616"/>
        <dbReference type="ChEBI" id="CHEBI:43474"/>
        <dbReference type="ChEBI" id="CHEBI:456216"/>
    </reaction>
</comment>
<evidence type="ECO:0000256" key="3">
    <source>
        <dbReference type="ARBA" id="ARBA00022517"/>
    </source>
</evidence>
<evidence type="ECO:0000256" key="7">
    <source>
        <dbReference type="ARBA" id="ARBA00022777"/>
    </source>
</evidence>
<comment type="caution">
    <text evidence="12">The sequence shown here is derived from an EMBL/GenBank/DDBJ whole genome shotgun (WGS) entry which is preliminary data.</text>
</comment>
<name>A0AAI9SZA9_9ASCO</name>
<evidence type="ECO:0000256" key="10">
    <source>
        <dbReference type="HAMAP-Rule" id="MF_03173"/>
    </source>
</evidence>
<evidence type="ECO:0000256" key="8">
    <source>
        <dbReference type="ARBA" id="ARBA00022840"/>
    </source>
</evidence>
<evidence type="ECO:0000256" key="9">
    <source>
        <dbReference type="ARBA" id="ARBA00023242"/>
    </source>
</evidence>
<feature type="compositionally biased region" description="Acidic residues" evidence="11">
    <location>
        <begin position="200"/>
        <end position="239"/>
    </location>
</feature>
<evidence type="ECO:0000313" key="12">
    <source>
        <dbReference type="EMBL" id="KAI3405371.1"/>
    </source>
</evidence>
<dbReference type="HAMAP" id="MF_00039">
    <property type="entry name" value="Adenylate_kinase_AK6"/>
    <property type="match status" value="1"/>
</dbReference>
<keyword evidence="6 10" id="KW-0547">Nucleotide-binding</keyword>
<feature type="compositionally biased region" description="Acidic residues" evidence="11">
    <location>
        <begin position="250"/>
        <end position="266"/>
    </location>
</feature>
<feature type="region of interest" description="Disordered" evidence="11">
    <location>
        <begin position="186"/>
        <end position="276"/>
    </location>
</feature>
<keyword evidence="8 10" id="KW-0067">ATP-binding</keyword>
<dbReference type="GO" id="GO:0042274">
    <property type="term" value="P:ribosomal small subunit biogenesis"/>
    <property type="evidence" value="ECO:0007669"/>
    <property type="project" value="UniProtKB-UniRule"/>
</dbReference>
<evidence type="ECO:0000256" key="4">
    <source>
        <dbReference type="ARBA" id="ARBA00022552"/>
    </source>
</evidence>
<dbReference type="GO" id="GO:0006364">
    <property type="term" value="P:rRNA processing"/>
    <property type="evidence" value="ECO:0007669"/>
    <property type="project" value="UniProtKB-KW"/>
</dbReference>
<keyword evidence="3 10" id="KW-0690">Ribosome biogenesis</keyword>
<dbReference type="GO" id="GO:0005634">
    <property type="term" value="C:nucleus"/>
    <property type="evidence" value="ECO:0007669"/>
    <property type="project" value="UniProtKB-SubCell"/>
</dbReference>
<dbReference type="PANTHER" id="PTHR12595:SF0">
    <property type="entry name" value="ADENYLATE KINASE ISOENZYME 6"/>
    <property type="match status" value="1"/>
</dbReference>
<dbReference type="EC" id="2.7.4.3" evidence="10"/>
<feature type="binding site" evidence="10">
    <location>
        <position position="16"/>
    </location>
    <ligand>
        <name>ATP</name>
        <dbReference type="ChEBI" id="CHEBI:30616"/>
    </ligand>
</feature>
<organism evidence="12 13">
    <name type="scientific">Candida oxycetoniae</name>
    <dbReference type="NCBI Taxonomy" id="497107"/>
    <lineage>
        <taxon>Eukaryota</taxon>
        <taxon>Fungi</taxon>
        <taxon>Dikarya</taxon>
        <taxon>Ascomycota</taxon>
        <taxon>Saccharomycotina</taxon>
        <taxon>Pichiomycetes</taxon>
        <taxon>Debaryomycetaceae</taxon>
        <taxon>Candida/Lodderomyces clade</taxon>
        <taxon>Candida</taxon>
    </lineage>
</organism>
<feature type="region of interest" description="NMPbind" evidence="10">
    <location>
        <begin position="47"/>
        <end position="70"/>
    </location>
</feature>
<evidence type="ECO:0000256" key="11">
    <source>
        <dbReference type="SAM" id="MobiDB-lite"/>
    </source>
</evidence>
<keyword evidence="9 10" id="KW-0539">Nucleus</keyword>
<reference evidence="12" key="1">
    <citation type="journal article" date="2022" name="DNA Res.">
        <title>Genome analysis of five recently described species of the CUG-Ser clade uncovers Candida theae as a new hybrid lineage with pathogenic potential in the Candida parapsilosis species complex.</title>
        <authorList>
            <person name="Mixao V."/>
            <person name="Del Olmo V."/>
            <person name="Hegedusova E."/>
            <person name="Saus E."/>
            <person name="Pryszcz L."/>
            <person name="Cillingova A."/>
            <person name="Nosek J."/>
            <person name="Gabaldon T."/>
        </authorList>
    </citation>
    <scope>NUCLEOTIDE SEQUENCE</scope>
    <source>
        <strain evidence="12">CBS 10844</strain>
    </source>
</reference>
<dbReference type="GO" id="GO:0004017">
    <property type="term" value="F:AMP kinase activity"/>
    <property type="evidence" value="ECO:0007669"/>
    <property type="project" value="UniProtKB-UniRule"/>
</dbReference>
<dbReference type="FunFam" id="3.40.50.300:FF:000372">
    <property type="entry name" value="Adenylate kinase isoenzyme 6 homolog"/>
    <property type="match status" value="1"/>
</dbReference>
<dbReference type="PANTHER" id="PTHR12595">
    <property type="entry name" value="POS9-ACTIVATING FACTOR FAP7-RELATED"/>
    <property type="match status" value="1"/>
</dbReference>
<dbReference type="Gene3D" id="3.40.50.300">
    <property type="entry name" value="P-loop containing nucleotide triphosphate hydrolases"/>
    <property type="match status" value="1"/>
</dbReference>
<evidence type="ECO:0000313" key="13">
    <source>
        <dbReference type="Proteomes" id="UP001202479"/>
    </source>
</evidence>
<protein>
    <recommendedName>
        <fullName evidence="10">Adenylate kinase isoenzyme 6 homolog</fullName>
        <shortName evidence="10">AK6</shortName>
        <ecNumber evidence="10">2.7.4.3</ecNumber>
    </recommendedName>
    <alternativeName>
        <fullName evidence="10">Dual activity adenylate kinase/ATPase</fullName>
        <shortName evidence="10">AK/ATPase</shortName>
    </alternativeName>
</protein>
<proteinExistence type="inferred from homology"/>
<dbReference type="RefSeq" id="XP_049181116.1">
    <property type="nucleotide sequence ID" value="XM_049322982.1"/>
</dbReference>
<feature type="binding site" evidence="10">
    <location>
        <position position="20"/>
    </location>
    <ligand>
        <name>ATP</name>
        <dbReference type="ChEBI" id="CHEBI:30616"/>
    </ligand>
</feature>
<feature type="binding site" evidence="10">
    <location>
        <position position="21"/>
    </location>
    <ligand>
        <name>ATP</name>
        <dbReference type="ChEBI" id="CHEBI:30616"/>
    </ligand>
</feature>
<dbReference type="Pfam" id="PF13238">
    <property type="entry name" value="AAA_18"/>
    <property type="match status" value="1"/>
</dbReference>
<comment type="subcellular location">
    <subcellularLocation>
        <location evidence="10">Cytoplasm</location>
    </subcellularLocation>
    <subcellularLocation>
        <location evidence="10">Nucleus</location>
    </subcellularLocation>
</comment>
<comment type="caution">
    <text evidence="10">Lacks conserved residue(s) required for the propagation of feature annotation.</text>
</comment>